<evidence type="ECO:0000313" key="4">
    <source>
        <dbReference type="Proteomes" id="UP000198604"/>
    </source>
</evidence>
<dbReference type="NCBIfam" id="TIGR02518">
    <property type="entry name" value="EutH_ACDH"/>
    <property type="match status" value="1"/>
</dbReference>
<evidence type="ECO:0000313" key="3">
    <source>
        <dbReference type="EMBL" id="CQR25597.1"/>
    </source>
</evidence>
<accession>A0A0E4CTC4</accession>
<dbReference type="InterPro" id="IPR015590">
    <property type="entry name" value="Aldehyde_DH_dom"/>
</dbReference>
<keyword evidence="1" id="KW-0560">Oxidoreductase</keyword>
<dbReference type="PANTHER" id="PTHR11699">
    <property type="entry name" value="ALDEHYDE DEHYDROGENASE-RELATED"/>
    <property type="match status" value="1"/>
</dbReference>
<evidence type="ECO:0000259" key="2">
    <source>
        <dbReference type="Pfam" id="PF00171"/>
    </source>
</evidence>
<protein>
    <submittedName>
        <fullName evidence="3">Aldehyde dehydrogenase</fullName>
    </submittedName>
</protein>
<proteinExistence type="predicted"/>
<dbReference type="Gene3D" id="3.40.309.10">
    <property type="entry name" value="Aldehyde Dehydrogenase, Chain A, domain 2"/>
    <property type="match status" value="1"/>
</dbReference>
<dbReference type="AlphaFoldDB" id="A0A0E4CTC4"/>
<reference evidence="4" key="1">
    <citation type="submission" date="2015-03" db="EMBL/GenBank/DDBJ databases">
        <authorList>
            <person name="Urmite Genomes"/>
        </authorList>
    </citation>
    <scope>NUCLEOTIDE SEQUENCE [LARGE SCALE GENOMIC DNA]</scope>
    <source>
        <strain evidence="4">FF10</strain>
    </source>
</reference>
<dbReference type="GO" id="GO:0016620">
    <property type="term" value="F:oxidoreductase activity, acting on the aldehyde or oxo group of donors, NAD or NADP as acceptor"/>
    <property type="evidence" value="ECO:0007669"/>
    <property type="project" value="InterPro"/>
</dbReference>
<evidence type="ECO:0000256" key="1">
    <source>
        <dbReference type="ARBA" id="ARBA00023002"/>
    </source>
</evidence>
<sequence length="493" mass="52938">MFLEDKDLVSIQEVRNLVRRASIAQKQLADMSQEQIDTIVKVVAKACYDERERLAKMAVEETGFGRWEDKVLKNAIASKGILEEIKDMRTVGILSEDPIKKITEIAVPVGVVAGLIPSTNPTSTVMYKALIALKAGNSIVFSPHPNALKCIIATVEVIKKAAEKAGCPEDSVSVITRPSIPATNELMRHPSTNLILATGGTAMVKAAYSSGTPAIGVGPGNGPAFIERTADIAKAVRYILESKTFDNGVICASEQSIIVEEEMKEKVVAEFKKQGAYFVPDEDATKLGKFIIQPNGAMNPKMVGKTAEVIAELAGISVPKGTRVLIAKETGVGKDHPYSMEKLAPVLGFYTVKGWEEACKLSMKILHHEGAGHTMVIHTQDEAVIREFALKKPVSRLLINTPAAQGGVGATTGLFPAYTLGCGAVGGSATSDNVSPMNLLNVRRVAYGTTEFCDLKKVEGQGCVKPEEELGLSGLDEEQLLNLLVQRVLDKIK</sequence>
<dbReference type="RefSeq" id="WP_093651133.1">
    <property type="nucleotide sequence ID" value="NZ_CTEN01000004.1"/>
</dbReference>
<dbReference type="Proteomes" id="UP000198604">
    <property type="component" value="Unassembled WGS sequence"/>
</dbReference>
<keyword evidence="4" id="KW-1185">Reference proteome</keyword>
<dbReference type="Gene3D" id="3.40.605.10">
    <property type="entry name" value="Aldehyde Dehydrogenase, Chain A, domain 1"/>
    <property type="match status" value="1"/>
</dbReference>
<dbReference type="CDD" id="cd07122">
    <property type="entry name" value="ALDH_F20_ACDH"/>
    <property type="match status" value="1"/>
</dbReference>
<dbReference type="InterPro" id="IPR013357">
    <property type="entry name" value="Acetaldehyde_DH_acetylating"/>
</dbReference>
<dbReference type="InterPro" id="IPR016161">
    <property type="entry name" value="Ald_DH/histidinol_DH"/>
</dbReference>
<dbReference type="STRING" id="1608583.BN1356_01939"/>
<dbReference type="SUPFAM" id="SSF53720">
    <property type="entry name" value="ALDH-like"/>
    <property type="match status" value="1"/>
</dbReference>
<organism evidence="3 4">
    <name type="scientific">Streptococcus varani</name>
    <dbReference type="NCBI Taxonomy" id="1608583"/>
    <lineage>
        <taxon>Bacteria</taxon>
        <taxon>Bacillati</taxon>
        <taxon>Bacillota</taxon>
        <taxon>Bacilli</taxon>
        <taxon>Lactobacillales</taxon>
        <taxon>Streptococcaceae</taxon>
        <taxon>Streptococcus</taxon>
    </lineage>
</organism>
<dbReference type="OrthoDB" id="9815791at2"/>
<dbReference type="Pfam" id="PF00171">
    <property type="entry name" value="Aldedh"/>
    <property type="match status" value="1"/>
</dbReference>
<gene>
    <name evidence="3" type="ORF">BN1356_01939</name>
</gene>
<dbReference type="EMBL" id="CTEN01000004">
    <property type="protein sequence ID" value="CQR25597.1"/>
    <property type="molecule type" value="Genomic_DNA"/>
</dbReference>
<dbReference type="InterPro" id="IPR016163">
    <property type="entry name" value="Ald_DH_C"/>
</dbReference>
<name>A0A0E4CTC4_9STRE</name>
<dbReference type="InterPro" id="IPR016162">
    <property type="entry name" value="Ald_DH_N"/>
</dbReference>
<feature type="domain" description="Aldehyde dehydrogenase" evidence="2">
    <location>
        <begin position="12"/>
        <end position="402"/>
    </location>
</feature>